<protein>
    <submittedName>
        <fullName evidence="1">Uncharacterized protein</fullName>
    </submittedName>
</protein>
<proteinExistence type="predicted"/>
<dbReference type="Proteomes" id="UP001054252">
    <property type="component" value="Unassembled WGS sequence"/>
</dbReference>
<organism evidence="1 2">
    <name type="scientific">Rubroshorea leprosula</name>
    <dbReference type="NCBI Taxonomy" id="152421"/>
    <lineage>
        <taxon>Eukaryota</taxon>
        <taxon>Viridiplantae</taxon>
        <taxon>Streptophyta</taxon>
        <taxon>Embryophyta</taxon>
        <taxon>Tracheophyta</taxon>
        <taxon>Spermatophyta</taxon>
        <taxon>Magnoliopsida</taxon>
        <taxon>eudicotyledons</taxon>
        <taxon>Gunneridae</taxon>
        <taxon>Pentapetalae</taxon>
        <taxon>rosids</taxon>
        <taxon>malvids</taxon>
        <taxon>Malvales</taxon>
        <taxon>Dipterocarpaceae</taxon>
        <taxon>Rubroshorea</taxon>
    </lineage>
</organism>
<name>A0AAV5L8A6_9ROSI</name>
<dbReference type="EMBL" id="BPVZ01000101">
    <property type="protein sequence ID" value="GKV33478.1"/>
    <property type="molecule type" value="Genomic_DNA"/>
</dbReference>
<gene>
    <name evidence="1" type="ORF">SLEP1_g41992</name>
</gene>
<evidence type="ECO:0000313" key="2">
    <source>
        <dbReference type="Proteomes" id="UP001054252"/>
    </source>
</evidence>
<accession>A0AAV5L8A6</accession>
<reference evidence="1 2" key="1">
    <citation type="journal article" date="2021" name="Commun. Biol.">
        <title>The genome of Shorea leprosula (Dipterocarpaceae) highlights the ecological relevance of drought in aseasonal tropical rainforests.</title>
        <authorList>
            <person name="Ng K.K.S."/>
            <person name="Kobayashi M.J."/>
            <person name="Fawcett J.A."/>
            <person name="Hatakeyama M."/>
            <person name="Paape T."/>
            <person name="Ng C.H."/>
            <person name="Ang C.C."/>
            <person name="Tnah L.H."/>
            <person name="Lee C.T."/>
            <person name="Nishiyama T."/>
            <person name="Sese J."/>
            <person name="O'Brien M.J."/>
            <person name="Copetti D."/>
            <person name="Mohd Noor M.I."/>
            <person name="Ong R.C."/>
            <person name="Putra M."/>
            <person name="Sireger I.Z."/>
            <person name="Indrioko S."/>
            <person name="Kosugi Y."/>
            <person name="Izuno A."/>
            <person name="Isagi Y."/>
            <person name="Lee S.L."/>
            <person name="Shimizu K.K."/>
        </authorList>
    </citation>
    <scope>NUCLEOTIDE SEQUENCE [LARGE SCALE GENOMIC DNA]</scope>
    <source>
        <strain evidence="1">214</strain>
    </source>
</reference>
<keyword evidence="2" id="KW-1185">Reference proteome</keyword>
<sequence>MAARCNSFPFSCRTCRAGARSGPLSLLLSLRLIISFPLFPTGLHPDTLKLSSRRWNRVVSALVSEETAIGSRFSGTDAFKLTYLETFPLEAIDNPSKLIAFAKEIKY</sequence>
<dbReference type="AlphaFoldDB" id="A0AAV5L8A6"/>
<comment type="caution">
    <text evidence="1">The sequence shown here is derived from an EMBL/GenBank/DDBJ whole genome shotgun (WGS) entry which is preliminary data.</text>
</comment>
<evidence type="ECO:0000313" key="1">
    <source>
        <dbReference type="EMBL" id="GKV33478.1"/>
    </source>
</evidence>